<keyword evidence="3" id="KW-0804">Transcription</keyword>
<dbReference type="InterPro" id="IPR023187">
    <property type="entry name" value="Tscrpt_reg_MarR-type_CS"/>
</dbReference>
<dbReference type="InterPro" id="IPR052526">
    <property type="entry name" value="HTH-type_Bedaq_tolerance"/>
</dbReference>
<dbReference type="SMART" id="SM00347">
    <property type="entry name" value="HTH_MARR"/>
    <property type="match status" value="1"/>
</dbReference>
<feature type="domain" description="HTH marR-type" evidence="4">
    <location>
        <begin position="13"/>
        <end position="145"/>
    </location>
</feature>
<dbReference type="RefSeq" id="WP_344551603.1">
    <property type="nucleotide sequence ID" value="NZ_BAAANS010000010.1"/>
</dbReference>
<evidence type="ECO:0000256" key="3">
    <source>
        <dbReference type="ARBA" id="ARBA00023163"/>
    </source>
</evidence>
<name>A0ABN2WJJ8_9ACTN</name>
<dbReference type="Proteomes" id="UP001500897">
    <property type="component" value="Unassembled WGS sequence"/>
</dbReference>
<dbReference type="Gene3D" id="1.10.10.10">
    <property type="entry name" value="Winged helix-like DNA-binding domain superfamily/Winged helix DNA-binding domain"/>
    <property type="match status" value="1"/>
</dbReference>
<accession>A0ABN2WJJ8</accession>
<keyword evidence="1" id="KW-0805">Transcription regulation</keyword>
<evidence type="ECO:0000256" key="1">
    <source>
        <dbReference type="ARBA" id="ARBA00023015"/>
    </source>
</evidence>
<dbReference type="PANTHER" id="PTHR39515">
    <property type="entry name" value="CONSERVED PROTEIN"/>
    <property type="match status" value="1"/>
</dbReference>
<reference evidence="5 6" key="1">
    <citation type="journal article" date="2019" name="Int. J. Syst. Evol. Microbiol.">
        <title>The Global Catalogue of Microorganisms (GCM) 10K type strain sequencing project: providing services to taxonomists for standard genome sequencing and annotation.</title>
        <authorList>
            <consortium name="The Broad Institute Genomics Platform"/>
            <consortium name="The Broad Institute Genome Sequencing Center for Infectious Disease"/>
            <person name="Wu L."/>
            <person name="Ma J."/>
        </authorList>
    </citation>
    <scope>NUCLEOTIDE SEQUENCE [LARGE SCALE GENOMIC DNA]</scope>
    <source>
        <strain evidence="5 6">JCM 14559</strain>
    </source>
</reference>
<dbReference type="InterPro" id="IPR036390">
    <property type="entry name" value="WH_DNA-bd_sf"/>
</dbReference>
<evidence type="ECO:0000256" key="2">
    <source>
        <dbReference type="ARBA" id="ARBA00023125"/>
    </source>
</evidence>
<proteinExistence type="predicted"/>
<dbReference type="PANTHER" id="PTHR39515:SF2">
    <property type="entry name" value="HTH-TYPE TRANSCRIPTIONAL REGULATOR RV0880"/>
    <property type="match status" value="1"/>
</dbReference>
<protein>
    <recommendedName>
        <fullName evidence="4">HTH marR-type domain-containing protein</fullName>
    </recommendedName>
</protein>
<dbReference type="InterPro" id="IPR036388">
    <property type="entry name" value="WH-like_DNA-bd_sf"/>
</dbReference>
<dbReference type="PROSITE" id="PS50995">
    <property type="entry name" value="HTH_MARR_2"/>
    <property type="match status" value="1"/>
</dbReference>
<evidence type="ECO:0000313" key="6">
    <source>
        <dbReference type="Proteomes" id="UP001500897"/>
    </source>
</evidence>
<dbReference type="SUPFAM" id="SSF46785">
    <property type="entry name" value="Winged helix' DNA-binding domain"/>
    <property type="match status" value="1"/>
</dbReference>
<organism evidence="5 6">
    <name type="scientific">Kitasatospora saccharophila</name>
    <dbReference type="NCBI Taxonomy" id="407973"/>
    <lineage>
        <taxon>Bacteria</taxon>
        <taxon>Bacillati</taxon>
        <taxon>Actinomycetota</taxon>
        <taxon>Actinomycetes</taxon>
        <taxon>Kitasatosporales</taxon>
        <taxon>Streptomycetaceae</taxon>
        <taxon>Kitasatospora</taxon>
    </lineage>
</organism>
<evidence type="ECO:0000313" key="5">
    <source>
        <dbReference type="EMBL" id="GAA2093500.1"/>
    </source>
</evidence>
<gene>
    <name evidence="5" type="ORF">GCM10009759_20130</name>
</gene>
<dbReference type="EMBL" id="BAAANS010000010">
    <property type="protein sequence ID" value="GAA2093500.1"/>
    <property type="molecule type" value="Genomic_DNA"/>
</dbReference>
<dbReference type="Pfam" id="PF12802">
    <property type="entry name" value="MarR_2"/>
    <property type="match status" value="1"/>
</dbReference>
<keyword evidence="2" id="KW-0238">DNA-binding</keyword>
<comment type="caution">
    <text evidence="5">The sequence shown here is derived from an EMBL/GenBank/DDBJ whole genome shotgun (WGS) entry which is preliminary data.</text>
</comment>
<evidence type="ECO:0000259" key="4">
    <source>
        <dbReference type="PROSITE" id="PS50995"/>
    </source>
</evidence>
<keyword evidence="6" id="KW-1185">Reference proteome</keyword>
<sequence length="162" mass="17337">MEERTERDREPDAEEFAALLVGIQRLTRRHLRAGLDRPRLRGAQAELLRLVAAAPGMRVSEAAEELSLAGNSVSTLVNQLVGQGLLRRETDPADRRAALLHATGEAVELLADWRLRRTALLGEVLAELDGPDRAALAAALPALRAVAAGLRARGSGEGKAEA</sequence>
<dbReference type="InterPro" id="IPR000835">
    <property type="entry name" value="HTH_MarR-typ"/>
</dbReference>
<dbReference type="PROSITE" id="PS01117">
    <property type="entry name" value="HTH_MARR_1"/>
    <property type="match status" value="1"/>
</dbReference>